<dbReference type="AlphaFoldDB" id="A0A7L9QC33"/>
<dbReference type="EMBL" id="MW000467">
    <property type="protein sequence ID" value="QOL00328.1"/>
    <property type="molecule type" value="Genomic_DNA"/>
</dbReference>
<evidence type="ECO:0000313" key="1">
    <source>
        <dbReference type="EMBL" id="QOL00328.1"/>
    </source>
</evidence>
<sequence length="259" mass="27341">MSSVDFGATVTVSWTSTASGTAVLNVTAPDGTTSAATVTTVANVHTAPVPATQAGRWFLAWAMSADGEAFTDMFDAWPADPRFLISVADAQAAIQRTNWSATDLDDLRIYIAAATPVIEDICGPVILKSITQTGWAYKRALLLNSTDVVVSSVEVDGTTLDPSLYTVDADAGVIWSTGRDFGGTQIVATYTVGVNNVIAPNVRLATREEVRFLWQIGKQSGRPTPNEAQTAMSYTPSGFAVPKRVVELCNASARLGGFG</sequence>
<protein>
    <submittedName>
        <fullName evidence="1">Uncharacterized protein</fullName>
    </submittedName>
</protein>
<accession>A0A7L9QC33</accession>
<name>A0A7L9QC33_9ZZZZ</name>
<reference evidence="1" key="1">
    <citation type="submission" date="2020-09" db="EMBL/GenBank/DDBJ databases">
        <title>A new high-throughput screening method to detect antimicrobial volatiles from metagenomic clone libraries.</title>
        <authorList>
            <person name="Stocker F."/>
            <person name="Obermeier M."/>
            <person name="Resch K."/>
            <person name="Berg G."/>
            <person name="Mueller Bogota C.A."/>
        </authorList>
    </citation>
    <scope>NUCLEOTIDE SEQUENCE</scope>
</reference>
<organism evidence="1">
    <name type="scientific">uncultured organism</name>
    <dbReference type="NCBI Taxonomy" id="155900"/>
    <lineage>
        <taxon>unclassified sequences</taxon>
        <taxon>environmental samples</taxon>
    </lineage>
</organism>
<proteinExistence type="predicted"/>